<protein>
    <recommendedName>
        <fullName evidence="2">SGNH hydrolase-type esterase domain-containing protein</fullName>
    </recommendedName>
</protein>
<feature type="domain" description="SGNH hydrolase-type esterase" evidence="2">
    <location>
        <begin position="58"/>
        <end position="232"/>
    </location>
</feature>
<dbReference type="InterPro" id="IPR013830">
    <property type="entry name" value="SGNH_hydro"/>
</dbReference>
<dbReference type="RefSeq" id="XP_042996437.1">
    <property type="nucleotide sequence ID" value="XM_043140503.1"/>
</dbReference>
<organism evidence="3 4">
    <name type="scientific">Ustilaginoidea virens</name>
    <name type="common">Rice false smut fungus</name>
    <name type="synonym">Villosiclava virens</name>
    <dbReference type="NCBI Taxonomy" id="1159556"/>
    <lineage>
        <taxon>Eukaryota</taxon>
        <taxon>Fungi</taxon>
        <taxon>Dikarya</taxon>
        <taxon>Ascomycota</taxon>
        <taxon>Pezizomycotina</taxon>
        <taxon>Sordariomycetes</taxon>
        <taxon>Hypocreomycetidae</taxon>
        <taxon>Hypocreales</taxon>
        <taxon>Clavicipitaceae</taxon>
        <taxon>Ustilaginoidea</taxon>
    </lineage>
</organism>
<accession>A0A8E5HPL1</accession>
<feature type="compositionally biased region" description="Basic and acidic residues" evidence="1">
    <location>
        <begin position="268"/>
        <end position="280"/>
    </location>
</feature>
<feature type="compositionally biased region" description="Low complexity" evidence="1">
    <location>
        <begin position="1"/>
        <end position="38"/>
    </location>
</feature>
<dbReference type="EMBL" id="CP072754">
    <property type="protein sequence ID" value="QUC18764.1"/>
    <property type="molecule type" value="Genomic_DNA"/>
</dbReference>
<dbReference type="Pfam" id="PF13472">
    <property type="entry name" value="Lipase_GDSL_2"/>
    <property type="match status" value="1"/>
</dbReference>
<reference evidence="3" key="1">
    <citation type="submission" date="2020-03" db="EMBL/GenBank/DDBJ databases">
        <title>A mixture of massive structural variations and highly conserved coding sequences in Ustilaginoidea virens genome.</title>
        <authorList>
            <person name="Zhang K."/>
            <person name="Zhao Z."/>
            <person name="Zhang Z."/>
            <person name="Li Y."/>
            <person name="Hsiang T."/>
            <person name="Sun W."/>
        </authorList>
    </citation>
    <scope>NUCLEOTIDE SEQUENCE</scope>
    <source>
        <strain evidence="3">UV-8b</strain>
    </source>
</reference>
<dbReference type="PANTHER" id="PTHR30383">
    <property type="entry name" value="THIOESTERASE 1/PROTEASE 1/LYSOPHOSPHOLIPASE L1"/>
    <property type="match status" value="1"/>
</dbReference>
<evidence type="ECO:0000313" key="4">
    <source>
        <dbReference type="Proteomes" id="UP000027002"/>
    </source>
</evidence>
<dbReference type="OrthoDB" id="408760at2759"/>
<dbReference type="CDD" id="cd00229">
    <property type="entry name" value="SGNH_hydrolase"/>
    <property type="match status" value="1"/>
</dbReference>
<evidence type="ECO:0000313" key="3">
    <source>
        <dbReference type="EMBL" id="QUC18764.1"/>
    </source>
</evidence>
<dbReference type="InterPro" id="IPR051532">
    <property type="entry name" value="Ester_Hydrolysis_Enzymes"/>
</dbReference>
<feature type="region of interest" description="Disordered" evidence="1">
    <location>
        <begin position="253"/>
        <end position="280"/>
    </location>
</feature>
<dbReference type="InterPro" id="IPR036514">
    <property type="entry name" value="SGNH_hydro_sf"/>
</dbReference>
<dbReference type="KEGG" id="uvi:66063783"/>
<dbReference type="Gene3D" id="3.40.50.1110">
    <property type="entry name" value="SGNH hydrolase"/>
    <property type="match status" value="1"/>
</dbReference>
<name>A0A8E5HPL1_USTVR</name>
<dbReference type="GO" id="GO:0004622">
    <property type="term" value="F:phosphatidylcholine lysophospholipase activity"/>
    <property type="evidence" value="ECO:0007669"/>
    <property type="project" value="TreeGrafter"/>
</dbReference>
<evidence type="ECO:0000259" key="2">
    <source>
        <dbReference type="Pfam" id="PF13472"/>
    </source>
</evidence>
<proteinExistence type="predicted"/>
<feature type="region of interest" description="Disordered" evidence="1">
    <location>
        <begin position="1"/>
        <end position="47"/>
    </location>
</feature>
<keyword evidence="4" id="KW-1185">Reference proteome</keyword>
<evidence type="ECO:0000256" key="1">
    <source>
        <dbReference type="SAM" id="MobiDB-lite"/>
    </source>
</evidence>
<dbReference type="PANTHER" id="PTHR30383:SF19">
    <property type="entry name" value="FIBRONECTIN TYPE-III DOMAIN-CONTAINING PROTEIN"/>
    <property type="match status" value="1"/>
</dbReference>
<gene>
    <name evidence="3" type="ORF">UV8b_03005</name>
</gene>
<dbReference type="Proteomes" id="UP000027002">
    <property type="component" value="Chromosome 2"/>
</dbReference>
<dbReference type="AlphaFoldDB" id="A0A8E5HPL1"/>
<feature type="compositionally biased region" description="Polar residues" evidence="1">
    <location>
        <begin position="257"/>
        <end position="266"/>
    </location>
</feature>
<sequence length="297" mass="32722">MTTTTTSMTKTSMTTTSMTTTSMTTTSMTTTFHDSTTPARPPPSTSTAMATRSLDILCFGDSLTSGFYAYGLGSHPYSIRLQARLQAALPETTVRVHTNGRPGDYAAFDGFRTRLEAECSKQHFDWVIILGGTNDLALHVEPPQMYAAFRRSWAIPLSQGSRVLALTVPETECRAARLVSERAHLNRLILAHREPNFHSFDLHSSLPFHSLSDDEKSRYWDDGVHLTDKGYDWMGGLVADALLEAFSSADSAEATCPRSQGPNSPGTARHEALLEEEGGDPRKLSEGYVVVRKKDLW</sequence>
<dbReference type="SUPFAM" id="SSF52266">
    <property type="entry name" value="SGNH hydrolase"/>
    <property type="match status" value="1"/>
</dbReference>
<dbReference type="GeneID" id="66063783"/>